<accession>A0A1E1X6Z8</accession>
<feature type="region of interest" description="Disordered" evidence="1">
    <location>
        <begin position="342"/>
        <end position="367"/>
    </location>
</feature>
<dbReference type="Gene3D" id="3.30.40.10">
    <property type="entry name" value="Zinc/RING finger domain, C3HC4 (zinc finger)"/>
    <property type="match status" value="1"/>
</dbReference>
<protein>
    <submittedName>
        <fullName evidence="3">Putative tnf receptor-associated factor 5</fullName>
    </submittedName>
</protein>
<evidence type="ECO:0000256" key="1">
    <source>
        <dbReference type="SAM" id="MobiDB-lite"/>
    </source>
</evidence>
<dbReference type="InterPro" id="IPR013083">
    <property type="entry name" value="Znf_RING/FYVE/PHD"/>
</dbReference>
<feature type="compositionally biased region" description="Basic and acidic residues" evidence="1">
    <location>
        <begin position="342"/>
        <end position="359"/>
    </location>
</feature>
<organism evidence="3">
    <name type="scientific">Amblyomma aureolatum</name>
    <dbReference type="NCBI Taxonomy" id="187763"/>
    <lineage>
        <taxon>Eukaryota</taxon>
        <taxon>Metazoa</taxon>
        <taxon>Ecdysozoa</taxon>
        <taxon>Arthropoda</taxon>
        <taxon>Chelicerata</taxon>
        <taxon>Arachnida</taxon>
        <taxon>Acari</taxon>
        <taxon>Parasitiformes</taxon>
        <taxon>Ixodida</taxon>
        <taxon>Ixodoidea</taxon>
        <taxon>Ixodidae</taxon>
        <taxon>Amblyomminae</taxon>
        <taxon>Amblyomma</taxon>
    </lineage>
</organism>
<evidence type="ECO:0000313" key="3">
    <source>
        <dbReference type="EMBL" id="JAT95035.1"/>
    </source>
</evidence>
<feature type="domain" description="TRAF1-6 MATH" evidence="2">
    <location>
        <begin position="283"/>
        <end position="390"/>
    </location>
</feature>
<dbReference type="AlphaFoldDB" id="A0A1E1X6Z8"/>
<name>A0A1E1X6Z8_9ACAR</name>
<sequence length="395" mass="44134">LTGFDDFLERRRIVFIEPLPRTRVCGVCGVVPSHALLLPCGDVLCRVCKGEDGMEDGTCPLDGMTFTEADIVSVSFKQCHLEQHRVCCIVEGGKCSFIGKLSELKDHLVTCGNDEVTCAKCQRSVIRIAAAEHCRQCSCETSPRQNVSSSVIASATEKISSMKKWIREHASSGKVNQNDIVNCTNSLVERVAPTERDFIQARRKVAAWNCDPSLSAMKKGGPTAIPLHAASKRDVLIATCAFTDICALYKALTGDDKGWALMHAGHKVPTGDDKEYCLSTDTTMLAGYTFQVQCVLTMQRNEKVVVSFSFFLRDGAWDDWVEWPFSKKVTIVLRHPRDQSRDVRLPSRMGDPDMVKKPSAESWNRGSRTKTKSFKNLELQGFFRHENLYINVEFH</sequence>
<dbReference type="SUPFAM" id="SSF57850">
    <property type="entry name" value="RING/U-box"/>
    <property type="match status" value="1"/>
</dbReference>
<reference evidence="3" key="1">
    <citation type="journal article" date="2017" name="Front. Cell. Infect. Microbiol.">
        <title>The Distinct Transcriptional Response of the Midgut of Amblyomma sculptum and Amblyomma aureolatum Ticks to Rickettsia rickettsii Correlates to Their Differences in Susceptibility to Infection.</title>
        <authorList>
            <person name="Martins L.A."/>
            <person name="Galletti M.F.B.M."/>
            <person name="Ribeiro J.M."/>
            <person name="Fujita A."/>
            <person name="Costa F.B."/>
            <person name="Labruna M.B."/>
            <person name="Daffre S."/>
            <person name="Fogaca A.C."/>
        </authorList>
    </citation>
    <scope>NUCLEOTIDE SEQUENCE</scope>
</reference>
<dbReference type="InterPro" id="IPR049342">
    <property type="entry name" value="TRAF1-6_MATH_dom"/>
</dbReference>
<keyword evidence="3" id="KW-0675">Receptor</keyword>
<feature type="non-terminal residue" evidence="3">
    <location>
        <position position="1"/>
    </location>
</feature>
<evidence type="ECO:0000259" key="2">
    <source>
        <dbReference type="Pfam" id="PF21355"/>
    </source>
</evidence>
<proteinExistence type="evidence at transcript level"/>
<dbReference type="Gene3D" id="2.60.210.10">
    <property type="entry name" value="Apoptosis, Tumor Necrosis Factor Receptor Associated Protein 2, Chain A"/>
    <property type="match status" value="1"/>
</dbReference>
<dbReference type="InterPro" id="IPR008974">
    <property type="entry name" value="TRAF-like"/>
</dbReference>
<dbReference type="EMBL" id="GFAC01004153">
    <property type="protein sequence ID" value="JAT95035.1"/>
    <property type="molecule type" value="mRNA"/>
</dbReference>
<dbReference type="Pfam" id="PF21355">
    <property type="entry name" value="TRAF-mep_MATH"/>
    <property type="match status" value="1"/>
</dbReference>